<protein>
    <recommendedName>
        <fullName evidence="1">DUF7053 domain-containing protein</fullName>
    </recommendedName>
</protein>
<evidence type="ECO:0000313" key="3">
    <source>
        <dbReference type="RefSeq" id="XP_033462483.1"/>
    </source>
</evidence>
<name>A0A6J3MF04_9PEZI</name>
<feature type="domain" description="DUF7053" evidence="1">
    <location>
        <begin position="3"/>
        <end position="169"/>
    </location>
</feature>
<evidence type="ECO:0000313" key="2">
    <source>
        <dbReference type="Proteomes" id="UP000504637"/>
    </source>
</evidence>
<dbReference type="InterPro" id="IPR055481">
    <property type="entry name" value="DUF7053"/>
</dbReference>
<proteinExistence type="predicted"/>
<reference evidence="3" key="2">
    <citation type="submission" date="2020-04" db="EMBL/GenBank/DDBJ databases">
        <authorList>
            <consortium name="NCBI Genome Project"/>
        </authorList>
    </citation>
    <scope>NUCLEOTIDE SEQUENCE</scope>
    <source>
        <strain evidence="3">CBS 342.82</strain>
    </source>
</reference>
<reference evidence="3" key="1">
    <citation type="submission" date="2020-01" db="EMBL/GenBank/DDBJ databases">
        <authorList>
            <consortium name="DOE Joint Genome Institute"/>
            <person name="Haridas S."/>
            <person name="Albert R."/>
            <person name="Binder M."/>
            <person name="Bloem J."/>
            <person name="Labutti K."/>
            <person name="Salamov A."/>
            <person name="Andreopoulos B."/>
            <person name="Baker S.E."/>
            <person name="Barry K."/>
            <person name="Bills G."/>
            <person name="Bluhm B.H."/>
            <person name="Cannon C."/>
            <person name="Castanera R."/>
            <person name="Culley D.E."/>
            <person name="Daum C."/>
            <person name="Ezra D."/>
            <person name="Gonzalez J.B."/>
            <person name="Henrissat B."/>
            <person name="Kuo A."/>
            <person name="Liang C."/>
            <person name="Lipzen A."/>
            <person name="Lutzoni F."/>
            <person name="Magnuson J."/>
            <person name="Mondo S."/>
            <person name="Nolan M."/>
            <person name="Ohm R."/>
            <person name="Pangilinan J."/>
            <person name="Park H.-J."/>
            <person name="Ramirez L."/>
            <person name="Alfaro M."/>
            <person name="Sun H."/>
            <person name="Tritt A."/>
            <person name="Yoshinaga Y."/>
            <person name="Zwiers L.-H."/>
            <person name="Turgeon B.G."/>
            <person name="Goodwin S.B."/>
            <person name="Spatafora J.W."/>
            <person name="Crous P.W."/>
            <person name="Grigoriev I.V."/>
        </authorList>
    </citation>
    <scope>NUCLEOTIDE SEQUENCE</scope>
    <source>
        <strain evidence="3">CBS 342.82</strain>
    </source>
</reference>
<dbReference type="PANTHER" id="PTHR38117:SF2">
    <property type="entry name" value="NACHT AND WD40 DOMAIN PROTEIN"/>
    <property type="match status" value="1"/>
</dbReference>
<dbReference type="Proteomes" id="UP000504637">
    <property type="component" value="Unplaced"/>
</dbReference>
<organism evidence="3">
    <name type="scientific">Dissoconium aciculare CBS 342.82</name>
    <dbReference type="NCBI Taxonomy" id="1314786"/>
    <lineage>
        <taxon>Eukaryota</taxon>
        <taxon>Fungi</taxon>
        <taxon>Dikarya</taxon>
        <taxon>Ascomycota</taxon>
        <taxon>Pezizomycotina</taxon>
        <taxon>Dothideomycetes</taxon>
        <taxon>Dothideomycetidae</taxon>
        <taxon>Mycosphaerellales</taxon>
        <taxon>Dissoconiaceae</taxon>
        <taxon>Dissoconium</taxon>
    </lineage>
</organism>
<dbReference type="GeneID" id="54364769"/>
<gene>
    <name evidence="3" type="ORF">K489DRAFT_399637</name>
</gene>
<accession>A0A6J3MF04</accession>
<sequence>MSTRSLMTQTSPLPSNVTRDAAVAQLHDHAAMIRVNPLVLHFEKTTAPAQASKDEAEFGTWYEITDRINYLPGINGQVSYKACFYNLPNGLQTHTFAPAGLDLRGKWLVCGSMPGEPREPVELGLDAPREGLYIKEEVDMRCNVLLTGFVKKNLRKSHAVVMSGLIERAGTGPLEEEDSNA</sequence>
<evidence type="ECO:0000259" key="1">
    <source>
        <dbReference type="Pfam" id="PF23155"/>
    </source>
</evidence>
<dbReference type="AlphaFoldDB" id="A0A6J3MF04"/>
<keyword evidence="2" id="KW-1185">Reference proteome</keyword>
<dbReference type="Pfam" id="PF23155">
    <property type="entry name" value="DUF7053"/>
    <property type="match status" value="1"/>
</dbReference>
<dbReference type="RefSeq" id="XP_033462483.1">
    <property type="nucleotide sequence ID" value="XM_033606969.1"/>
</dbReference>
<dbReference type="OrthoDB" id="3246050at2759"/>
<dbReference type="PANTHER" id="PTHR38117">
    <property type="entry name" value="NACHT AND WD40 DOMAIN PROTEIN"/>
    <property type="match status" value="1"/>
</dbReference>
<reference evidence="3" key="3">
    <citation type="submission" date="2025-08" db="UniProtKB">
        <authorList>
            <consortium name="RefSeq"/>
        </authorList>
    </citation>
    <scope>IDENTIFICATION</scope>
    <source>
        <strain evidence="3">CBS 342.82</strain>
    </source>
</reference>